<feature type="domain" description="Phage head morphogenesis" evidence="2">
    <location>
        <begin position="199"/>
        <end position="303"/>
    </location>
</feature>
<feature type="coiled-coil region" evidence="1">
    <location>
        <begin position="19"/>
        <end position="46"/>
    </location>
</feature>
<dbReference type="Proteomes" id="UP000005039">
    <property type="component" value="Unassembled WGS sequence"/>
</dbReference>
<organism evidence="3 4">
    <name type="scientific">Lachnoanaerobaculum saburreum F0468</name>
    <dbReference type="NCBI Taxonomy" id="1095750"/>
    <lineage>
        <taxon>Bacteria</taxon>
        <taxon>Bacillati</taxon>
        <taxon>Bacillota</taxon>
        <taxon>Clostridia</taxon>
        <taxon>Lachnospirales</taxon>
        <taxon>Lachnospiraceae</taxon>
        <taxon>Lachnoanaerobaculum</taxon>
    </lineage>
</organism>
<evidence type="ECO:0000256" key="1">
    <source>
        <dbReference type="SAM" id="Coils"/>
    </source>
</evidence>
<keyword evidence="4" id="KW-1185">Reference proteome</keyword>
<dbReference type="InterPro" id="IPR006528">
    <property type="entry name" value="Phage_head_morphogenesis_dom"/>
</dbReference>
<comment type="caution">
    <text evidence="3">The sequence shown here is derived from an EMBL/GenBank/DDBJ whole genome shotgun (WGS) entry which is preliminary data.</text>
</comment>
<dbReference type="PATRIC" id="fig|1095750.3.peg.1422"/>
<dbReference type="eggNOG" id="COG2369">
    <property type="taxonomic scope" value="Bacteria"/>
</dbReference>
<keyword evidence="1" id="KW-0175">Coiled coil</keyword>
<sequence>MKNSDYWINRFGQLESTTNKDAMEAYRDVEEIYQKAQTELEDKINTWYQRFATNNQISMAEARKLLTTGEMKELKWSVEEYIKHGKENSISGQWAKELENASARFHVSRLEALKLQTQQSIEALYGNQLDIVDSAMRKAYSQRYYRTAFEFQKGFGVGFAVDRLDENTLSNIINKPWAVDGYNFSKRIWTNKEKLIGELHSSLTRNIITGADPAKAIKEIKSKMGVSSNAAGRLIMTESAYFGSVAQKDMLNNLDVEKYEIVATLDSKTSEICRSLDGKVFDMKDYQAGVTAPPFHPYCRTTTAPYFDDWEELGVDRERIARNDKGKNYFVDGNMTYKEWEKKFVNNNDKIEPTKQIEAQLLNEVPQSAKINDKVMTGLSNVSQIKSNNDIKQFAEKLIDNLGIDRSNIPVRIKAIPDNGHCRVGNRTTRNKIYFDEYVLNANDARSINYRIKTAFHESFHLSANGLEWDGMDSSGNIVEKWRSLEETFTESSAHYLIEEYGISAKLSPSYTQELVENLPRLKRLAKYSSCNTIQDFGKIAFEDRQNGVGAKWLHLHSDMSKVVLPIDYYSQYNSYITQNEDDLLDMMFENMVEYKQYRPLIKAELKSAIGKDFWTLSGNQQIIYNNILACAMQKMGVL</sequence>
<proteinExistence type="predicted"/>
<evidence type="ECO:0000313" key="3">
    <source>
        <dbReference type="EMBL" id="EIC95823.1"/>
    </source>
</evidence>
<dbReference type="AlphaFoldDB" id="I0R815"/>
<gene>
    <name evidence="3" type="ORF">HMPREF9970_1033</name>
</gene>
<dbReference type="NCBIfam" id="TIGR01641">
    <property type="entry name" value="phageSPP1_gp7"/>
    <property type="match status" value="1"/>
</dbReference>
<protein>
    <submittedName>
        <fullName evidence="3">Phage protein F-like protein</fullName>
    </submittedName>
</protein>
<dbReference type="EMBL" id="AJGH01000065">
    <property type="protein sequence ID" value="EIC95823.1"/>
    <property type="molecule type" value="Genomic_DNA"/>
</dbReference>
<dbReference type="Pfam" id="PF04233">
    <property type="entry name" value="Phage_Mu_F"/>
    <property type="match status" value="1"/>
</dbReference>
<reference evidence="3 4" key="1">
    <citation type="submission" date="2012-03" db="EMBL/GenBank/DDBJ databases">
        <authorList>
            <person name="Durkin A.S."/>
            <person name="McCorrison J."/>
            <person name="Torralba M."/>
            <person name="Gillis M."/>
            <person name="Methe B."/>
            <person name="Sutton G."/>
            <person name="Nelson K.E."/>
        </authorList>
    </citation>
    <scope>NUCLEOTIDE SEQUENCE [LARGE SCALE GENOMIC DNA]</scope>
    <source>
        <strain evidence="3 4">F0468</strain>
    </source>
</reference>
<dbReference type="RefSeq" id="WP_008753974.1">
    <property type="nucleotide sequence ID" value="NZ_AJGH01000065.1"/>
</dbReference>
<evidence type="ECO:0000259" key="2">
    <source>
        <dbReference type="Pfam" id="PF04233"/>
    </source>
</evidence>
<name>I0R815_9FIRM</name>
<evidence type="ECO:0000313" key="4">
    <source>
        <dbReference type="Proteomes" id="UP000005039"/>
    </source>
</evidence>
<accession>I0R815</accession>
<dbReference type="OrthoDB" id="9765386at2"/>